<name>A0A4R3Y9F5_9PAST</name>
<dbReference type="InterPro" id="IPR009678">
    <property type="entry name" value="Phage_tail_completion_R"/>
</dbReference>
<dbReference type="AlphaFoldDB" id="A0A4R3Y9F5"/>
<keyword evidence="4" id="KW-1185">Reference proteome</keyword>
<sequence>MIKPPLLRHAIEQTIPELKTNPDKLLMFVEDGQIVGTGAQSASFEYRYWLTIILTDFAYPLDVLIVPIMDFVRRNQPEIVENPSLREKSIQFTTEQLNHDTADIEIKIRLTEAVRVAEQDGVNLINHLAEPPLYEWAEVEKWKLFVKGELVRESE</sequence>
<evidence type="ECO:0000313" key="4">
    <source>
        <dbReference type="Proteomes" id="UP000305526"/>
    </source>
</evidence>
<comment type="caution">
    <text evidence="1">The sequence shown here is derived from an EMBL/GenBank/DDBJ whole genome shotgun (WGS) entry which is preliminary data.</text>
</comment>
<accession>A0A4R3Y9F5</accession>
<organism evidence="1 3">
    <name type="scientific">Testudinibacter aquarius</name>
    <dbReference type="NCBI Taxonomy" id="1524974"/>
    <lineage>
        <taxon>Bacteria</taxon>
        <taxon>Pseudomonadati</taxon>
        <taxon>Pseudomonadota</taxon>
        <taxon>Gammaproteobacteria</taxon>
        <taxon>Pasteurellales</taxon>
        <taxon>Pasteurellaceae</taxon>
        <taxon>Testudinibacter</taxon>
    </lineage>
</organism>
<evidence type="ECO:0000313" key="3">
    <source>
        <dbReference type="Proteomes" id="UP000294619"/>
    </source>
</evidence>
<protein>
    <submittedName>
        <fullName evidence="2">Phage tail protein</fullName>
    </submittedName>
    <submittedName>
        <fullName evidence="1">Tail completion protein R (GpR)</fullName>
    </submittedName>
</protein>
<dbReference type="Proteomes" id="UP000305526">
    <property type="component" value="Unassembled WGS sequence"/>
</dbReference>
<dbReference type="RefSeq" id="WP_132966772.1">
    <property type="nucleotide sequence ID" value="NZ_LEKL01000064.1"/>
</dbReference>
<dbReference type="Proteomes" id="UP000294619">
    <property type="component" value="Unassembled WGS sequence"/>
</dbReference>
<dbReference type="Pfam" id="PF06891">
    <property type="entry name" value="P2_Phage_GpR"/>
    <property type="match status" value="1"/>
</dbReference>
<dbReference type="EMBL" id="VDGV01000154">
    <property type="protein sequence ID" value="TNG87524.1"/>
    <property type="molecule type" value="Genomic_DNA"/>
</dbReference>
<proteinExistence type="predicted"/>
<reference evidence="2 4" key="2">
    <citation type="submission" date="2019-05" db="EMBL/GenBank/DDBJ databases">
        <title>Pasteurellaceae isolates from reptiles.</title>
        <authorList>
            <person name="Bojesen A.M."/>
            <person name="Lund E."/>
        </authorList>
    </citation>
    <scope>NUCLEOTIDE SEQUENCE [LARGE SCALE GENOMIC DNA]</scope>
    <source>
        <strain evidence="2 4">ELNT2x</strain>
    </source>
</reference>
<evidence type="ECO:0000313" key="2">
    <source>
        <dbReference type="EMBL" id="TNG87524.1"/>
    </source>
</evidence>
<gene>
    <name evidence="1" type="ORF">EDC16_105183</name>
    <name evidence="2" type="ORF">FHQ21_11995</name>
</gene>
<dbReference type="EMBL" id="SMCP01000005">
    <property type="protein sequence ID" value="TCV87264.1"/>
    <property type="molecule type" value="Genomic_DNA"/>
</dbReference>
<evidence type="ECO:0000313" key="1">
    <source>
        <dbReference type="EMBL" id="TCV87264.1"/>
    </source>
</evidence>
<reference evidence="1 3" key="1">
    <citation type="submission" date="2019-03" db="EMBL/GenBank/DDBJ databases">
        <title>Genomic Encyclopedia of Type Strains, Phase IV (KMG-IV): sequencing the most valuable type-strain genomes for metagenomic binning, comparative biology and taxonomic classification.</title>
        <authorList>
            <person name="Goeker M."/>
        </authorList>
    </citation>
    <scope>NUCLEOTIDE SEQUENCE [LARGE SCALE GENOMIC DNA]</scope>
    <source>
        <strain evidence="1 3">DSM 28140</strain>
    </source>
</reference>